<evidence type="ECO:0000313" key="2">
    <source>
        <dbReference type="EMBL" id="GIY63205.1"/>
    </source>
</evidence>
<accession>A0AAV4UYZ1</accession>
<dbReference type="EMBL" id="BPLR01013717">
    <property type="protein sequence ID" value="GIY63205.1"/>
    <property type="molecule type" value="Genomic_DNA"/>
</dbReference>
<dbReference type="AlphaFoldDB" id="A0AAV4UYZ1"/>
<proteinExistence type="predicted"/>
<keyword evidence="3" id="KW-1185">Reference proteome</keyword>
<gene>
    <name evidence="2" type="ORF">CEXT_489281</name>
</gene>
<name>A0AAV4UYZ1_CAEEX</name>
<comment type="caution">
    <text evidence="2">The sequence shown here is derived from an EMBL/GenBank/DDBJ whole genome shotgun (WGS) entry which is preliminary data.</text>
</comment>
<organism evidence="2 3">
    <name type="scientific">Caerostris extrusa</name>
    <name type="common">Bark spider</name>
    <name type="synonym">Caerostris bankana</name>
    <dbReference type="NCBI Taxonomy" id="172846"/>
    <lineage>
        <taxon>Eukaryota</taxon>
        <taxon>Metazoa</taxon>
        <taxon>Ecdysozoa</taxon>
        <taxon>Arthropoda</taxon>
        <taxon>Chelicerata</taxon>
        <taxon>Arachnida</taxon>
        <taxon>Araneae</taxon>
        <taxon>Araneomorphae</taxon>
        <taxon>Entelegynae</taxon>
        <taxon>Araneoidea</taxon>
        <taxon>Araneidae</taxon>
        <taxon>Caerostris</taxon>
    </lineage>
</organism>
<evidence type="ECO:0000256" key="1">
    <source>
        <dbReference type="SAM" id="MobiDB-lite"/>
    </source>
</evidence>
<reference evidence="2 3" key="1">
    <citation type="submission" date="2021-06" db="EMBL/GenBank/DDBJ databases">
        <title>Caerostris extrusa draft genome.</title>
        <authorList>
            <person name="Kono N."/>
            <person name="Arakawa K."/>
        </authorList>
    </citation>
    <scope>NUCLEOTIDE SEQUENCE [LARGE SCALE GENOMIC DNA]</scope>
</reference>
<sequence>MSVDNCRGQTAKKTLFDAWEYVAGEVRLFRCVSGYELLERGPNGPTEGRQGSLTWAVAPVIESLDGPLKYPFYNFNPRKDLLLISPASQSSSESLSNMGRQLSRPNGGEDSI</sequence>
<feature type="region of interest" description="Disordered" evidence="1">
    <location>
        <begin position="89"/>
        <end position="112"/>
    </location>
</feature>
<dbReference type="Proteomes" id="UP001054945">
    <property type="component" value="Unassembled WGS sequence"/>
</dbReference>
<protein>
    <submittedName>
        <fullName evidence="2">Uncharacterized protein</fullName>
    </submittedName>
</protein>
<evidence type="ECO:0000313" key="3">
    <source>
        <dbReference type="Proteomes" id="UP001054945"/>
    </source>
</evidence>